<keyword evidence="1 2" id="KW-0807">Transducer</keyword>
<evidence type="ECO:0000256" key="3">
    <source>
        <dbReference type="SAM" id="Coils"/>
    </source>
</evidence>
<keyword evidence="3" id="KW-0175">Coiled coil</keyword>
<reference evidence="6 7" key="1">
    <citation type="submission" date="2017-06" db="EMBL/GenBank/DDBJ databases">
        <title>Draft Genome Sequence of Natranaerobius trueperi halophilic, alkalithermophilic bacteria from soda lakes.</title>
        <authorList>
            <person name="Zhao B."/>
        </authorList>
    </citation>
    <scope>NUCLEOTIDE SEQUENCE [LARGE SCALE GENOMIC DNA]</scope>
    <source>
        <strain evidence="6 7">DSM 18760</strain>
    </source>
</reference>
<dbReference type="AlphaFoldDB" id="A0A226C1M0"/>
<dbReference type="GO" id="GO:0020037">
    <property type="term" value="F:heme binding"/>
    <property type="evidence" value="ECO:0007669"/>
    <property type="project" value="InterPro"/>
</dbReference>
<organism evidence="6 7">
    <name type="scientific">Natranaerobius trueperi</name>
    <dbReference type="NCBI Taxonomy" id="759412"/>
    <lineage>
        <taxon>Bacteria</taxon>
        <taxon>Bacillati</taxon>
        <taxon>Bacillota</taxon>
        <taxon>Clostridia</taxon>
        <taxon>Natranaerobiales</taxon>
        <taxon>Natranaerobiaceae</taxon>
        <taxon>Natranaerobius</taxon>
    </lineage>
</organism>
<proteinExistence type="predicted"/>
<dbReference type="Gene3D" id="3.90.1520.10">
    <property type="entry name" value="H-NOX domain"/>
    <property type="match status" value="1"/>
</dbReference>
<dbReference type="SMART" id="SM00283">
    <property type="entry name" value="MA"/>
    <property type="match status" value="1"/>
</dbReference>
<feature type="transmembrane region" description="Helical" evidence="4">
    <location>
        <begin position="231"/>
        <end position="251"/>
    </location>
</feature>
<keyword evidence="4" id="KW-0472">Membrane</keyword>
<dbReference type="PANTHER" id="PTHR32089">
    <property type="entry name" value="METHYL-ACCEPTING CHEMOTAXIS PROTEIN MCPB"/>
    <property type="match status" value="1"/>
</dbReference>
<feature type="coiled-coil region" evidence="3">
    <location>
        <begin position="342"/>
        <end position="383"/>
    </location>
</feature>
<dbReference type="Pfam" id="PF07700">
    <property type="entry name" value="HNOB"/>
    <property type="match status" value="1"/>
</dbReference>
<comment type="caution">
    <text evidence="6">The sequence shown here is derived from an EMBL/GenBank/DDBJ whole genome shotgun (WGS) entry which is preliminary data.</text>
</comment>
<dbReference type="Pfam" id="PF00015">
    <property type="entry name" value="MCPsignal"/>
    <property type="match status" value="1"/>
</dbReference>
<dbReference type="RefSeq" id="WP_089022366.1">
    <property type="nucleotide sequence ID" value="NZ_NIQC01000001.1"/>
</dbReference>
<dbReference type="GO" id="GO:0016020">
    <property type="term" value="C:membrane"/>
    <property type="evidence" value="ECO:0007669"/>
    <property type="project" value="InterPro"/>
</dbReference>
<dbReference type="SUPFAM" id="SSF58104">
    <property type="entry name" value="Methyl-accepting chemotaxis protein (MCP) signaling domain"/>
    <property type="match status" value="1"/>
</dbReference>
<dbReference type="PANTHER" id="PTHR32089:SF112">
    <property type="entry name" value="LYSOZYME-LIKE PROTEIN-RELATED"/>
    <property type="match status" value="1"/>
</dbReference>
<dbReference type="Proteomes" id="UP000214588">
    <property type="component" value="Unassembled WGS sequence"/>
</dbReference>
<dbReference type="InterPro" id="IPR024096">
    <property type="entry name" value="NO_sig/Golgi_transp_ligand-bd"/>
</dbReference>
<keyword evidence="4" id="KW-0812">Transmembrane</keyword>
<keyword evidence="4" id="KW-1133">Transmembrane helix</keyword>
<keyword evidence="7" id="KW-1185">Reference proteome</keyword>
<evidence type="ECO:0000313" key="6">
    <source>
        <dbReference type="EMBL" id="OWZ84942.1"/>
    </source>
</evidence>
<dbReference type="GO" id="GO:0007165">
    <property type="term" value="P:signal transduction"/>
    <property type="evidence" value="ECO:0007669"/>
    <property type="project" value="UniProtKB-KW"/>
</dbReference>
<accession>A0A226C1M0</accession>
<dbReference type="Gene3D" id="1.10.287.950">
    <property type="entry name" value="Methyl-accepting chemotaxis protein"/>
    <property type="match status" value="1"/>
</dbReference>
<dbReference type="InterPro" id="IPR004089">
    <property type="entry name" value="MCPsignal_dom"/>
</dbReference>
<evidence type="ECO:0000313" key="7">
    <source>
        <dbReference type="Proteomes" id="UP000214588"/>
    </source>
</evidence>
<evidence type="ECO:0000256" key="2">
    <source>
        <dbReference type="PROSITE-ProRule" id="PRU00284"/>
    </source>
</evidence>
<evidence type="ECO:0000256" key="1">
    <source>
        <dbReference type="ARBA" id="ARBA00023224"/>
    </source>
</evidence>
<protein>
    <submittedName>
        <fullName evidence="6">Chemotaxis protein</fullName>
    </submittedName>
</protein>
<dbReference type="SUPFAM" id="SSF111126">
    <property type="entry name" value="Ligand-binding domain in the NO signalling and Golgi transport"/>
    <property type="match status" value="1"/>
</dbReference>
<name>A0A226C1M0_9FIRM</name>
<sequence length="602" mass="66855">MKGTVVLVWINSLKELFGEDKVAKVLTDMGWDGEEIITPTMDVSDDQARGIVEKVAELEGKSSQEVFRAMGRNNLWSFKKYFPSYFAQNSAKEFLMMMDEVHRQLTKMIKGANPPGLKSEELAPNTIKLRYVSHRGLFDYFLGLVEGVGDLFNEKIELEELERDETSEDKKYVEVIIKTEKSVGGTKKYSISKVLSLGIFKGMASKISAASSIIITTTVGLLTGFQPKLLIILAISFLVIYLAAKIVLAPIKTLTKEIEKLKNLNFSQSTRLSTRDNLETVAEQIFDAKNNIKTDLLFLKGGTDDLYKFAERFGDVGEKMKELSGEISIMVQEVSEGAMHQAEETENSVSSLQTNVENIQKIADEELEDKKLLENAVSNLKTAHGDVTGVSKEIDNIREQFAGIDTQGKELAQKVEDMLQIVTTVEEIAKQTNLLALNASIEAARAGEHGRGFAVVANEVRKLAENSGKAVSTISDNLRNFVSEVDILVNNITDQFSRLEKSSNTLQNTADETGNATNHINEVTDKIADMVESLSKETENMNQVFESINSLASIAQENSAASQEMSSNVSEYSDRIKEMSSYNEQLKKLAGDFQSELEKHRV</sequence>
<feature type="transmembrane region" description="Helical" evidence="4">
    <location>
        <begin position="207"/>
        <end position="225"/>
    </location>
</feature>
<gene>
    <name evidence="6" type="ORF">CDO51_00620</name>
</gene>
<feature type="domain" description="Methyl-accepting transducer" evidence="5">
    <location>
        <begin position="316"/>
        <end position="573"/>
    </location>
</feature>
<evidence type="ECO:0000259" key="5">
    <source>
        <dbReference type="PROSITE" id="PS50111"/>
    </source>
</evidence>
<dbReference type="OrthoDB" id="1660488at2"/>
<dbReference type="InterPro" id="IPR011644">
    <property type="entry name" value="Heme_NO-bd"/>
</dbReference>
<dbReference type="EMBL" id="NIQC01000001">
    <property type="protein sequence ID" value="OWZ84942.1"/>
    <property type="molecule type" value="Genomic_DNA"/>
</dbReference>
<evidence type="ECO:0000256" key="4">
    <source>
        <dbReference type="SAM" id="Phobius"/>
    </source>
</evidence>
<dbReference type="InterPro" id="IPR038158">
    <property type="entry name" value="H-NOX_domain_sf"/>
</dbReference>
<dbReference type="PROSITE" id="PS50111">
    <property type="entry name" value="CHEMOTAXIS_TRANSDUC_2"/>
    <property type="match status" value="1"/>
</dbReference>